<dbReference type="AlphaFoldDB" id="A0A0K2TFL5"/>
<reference evidence="1" key="1">
    <citation type="submission" date="2014-05" db="EMBL/GenBank/DDBJ databases">
        <authorList>
            <person name="Chronopoulou M."/>
        </authorList>
    </citation>
    <scope>NUCLEOTIDE SEQUENCE</scope>
    <source>
        <tissue evidence="1">Whole organism</tissue>
    </source>
</reference>
<name>A0A0K2TFL5_LEPSM</name>
<sequence>MNSCQPKINKTFGCGYGVNFEEQRGILLSMINVVGKIKQIKRNHNNKIIL</sequence>
<organism evidence="1">
    <name type="scientific">Lepeophtheirus salmonis</name>
    <name type="common">Salmon louse</name>
    <name type="synonym">Caligus salmonis</name>
    <dbReference type="NCBI Taxonomy" id="72036"/>
    <lineage>
        <taxon>Eukaryota</taxon>
        <taxon>Metazoa</taxon>
        <taxon>Ecdysozoa</taxon>
        <taxon>Arthropoda</taxon>
        <taxon>Crustacea</taxon>
        <taxon>Multicrustacea</taxon>
        <taxon>Hexanauplia</taxon>
        <taxon>Copepoda</taxon>
        <taxon>Siphonostomatoida</taxon>
        <taxon>Caligidae</taxon>
        <taxon>Lepeophtheirus</taxon>
    </lineage>
</organism>
<evidence type="ECO:0000313" key="1">
    <source>
        <dbReference type="EMBL" id="CDW24818.1"/>
    </source>
</evidence>
<accession>A0A0K2TFL5</accession>
<protein>
    <submittedName>
        <fullName evidence="1">Putative LOC100575639 [Acyrthosiphon pisum]</fullName>
    </submittedName>
</protein>
<proteinExistence type="predicted"/>
<dbReference type="EMBL" id="HACA01007457">
    <property type="protein sequence ID" value="CDW24818.1"/>
    <property type="molecule type" value="Transcribed_RNA"/>
</dbReference>